<keyword evidence="3" id="KW-1185">Reference proteome</keyword>
<dbReference type="InterPro" id="IPR038886">
    <property type="entry name" value="E3_SLX5/Rfp1"/>
</dbReference>
<gene>
    <name evidence="2" type="ORF">LSUE1_G008992</name>
</gene>
<proteinExistence type="predicted"/>
<reference evidence="2 3" key="1">
    <citation type="submission" date="2018-05" db="EMBL/GenBank/DDBJ databases">
        <title>Genome sequencing and assembly of the regulated plant pathogen Lachnellula willkommii and related sister species for the development of diagnostic species identification markers.</title>
        <authorList>
            <person name="Giroux E."/>
            <person name="Bilodeau G."/>
        </authorList>
    </citation>
    <scope>NUCLEOTIDE SEQUENCE [LARGE SCALE GENOMIC DNA]</scope>
    <source>
        <strain evidence="2 3">CBS 268.59</strain>
    </source>
</reference>
<evidence type="ECO:0008006" key="4">
    <source>
        <dbReference type="Google" id="ProtNLM"/>
    </source>
</evidence>
<dbReference type="OrthoDB" id="2398441at2759"/>
<dbReference type="Proteomes" id="UP000469558">
    <property type="component" value="Unassembled WGS sequence"/>
</dbReference>
<feature type="region of interest" description="Disordered" evidence="1">
    <location>
        <begin position="266"/>
        <end position="286"/>
    </location>
</feature>
<feature type="compositionally biased region" description="Low complexity" evidence="1">
    <location>
        <begin position="30"/>
        <end position="41"/>
    </location>
</feature>
<accession>A0A8T9BXE1</accession>
<dbReference type="PANTHER" id="PTHR28042:SF1">
    <property type="entry name" value="E3 UBIQUITIN-PROTEIN LIGASE COMPLEX SLX5-SLX8 SUBUNIT SLX5"/>
    <property type="match status" value="1"/>
</dbReference>
<dbReference type="GO" id="GO:0004842">
    <property type="term" value="F:ubiquitin-protein transferase activity"/>
    <property type="evidence" value="ECO:0007669"/>
    <property type="project" value="TreeGrafter"/>
</dbReference>
<feature type="region of interest" description="Disordered" evidence="1">
    <location>
        <begin position="30"/>
        <end position="118"/>
    </location>
</feature>
<comment type="caution">
    <text evidence="2">The sequence shown here is derived from an EMBL/GenBank/DDBJ whole genome shotgun (WGS) entry which is preliminary data.</text>
</comment>
<protein>
    <recommendedName>
        <fullName evidence="4">Cell cycle control protein</fullName>
    </recommendedName>
</protein>
<evidence type="ECO:0000313" key="3">
    <source>
        <dbReference type="Proteomes" id="UP000469558"/>
    </source>
</evidence>
<evidence type="ECO:0000313" key="2">
    <source>
        <dbReference type="EMBL" id="TVY59329.1"/>
    </source>
</evidence>
<organism evidence="2 3">
    <name type="scientific">Lachnellula suecica</name>
    <dbReference type="NCBI Taxonomy" id="602035"/>
    <lineage>
        <taxon>Eukaryota</taxon>
        <taxon>Fungi</taxon>
        <taxon>Dikarya</taxon>
        <taxon>Ascomycota</taxon>
        <taxon>Pezizomycotina</taxon>
        <taxon>Leotiomycetes</taxon>
        <taxon>Helotiales</taxon>
        <taxon>Lachnaceae</taxon>
        <taxon>Lachnellula</taxon>
    </lineage>
</organism>
<name>A0A8T9BXE1_9HELO</name>
<evidence type="ECO:0000256" key="1">
    <source>
        <dbReference type="SAM" id="MobiDB-lite"/>
    </source>
</evidence>
<dbReference type="EMBL" id="QGMK01002360">
    <property type="protein sequence ID" value="TVY59329.1"/>
    <property type="molecule type" value="Genomic_DNA"/>
</dbReference>
<dbReference type="GO" id="GO:0033768">
    <property type="term" value="C:SUMO-targeted ubiquitin ligase complex"/>
    <property type="evidence" value="ECO:0007669"/>
    <property type="project" value="TreeGrafter"/>
</dbReference>
<dbReference type="AlphaFoldDB" id="A0A8T9BXE1"/>
<sequence>MSRPSTLSSSPIQFREAASAFAPLRFSPAASASNALNLPNSFPDRRRTSHPHNQSRASEEMADVSHAQRQQRPRLEHRASQTIIDLTDESEEPSLFVPRNPRARSRSHRPPQLGRSDASGLMEFIDLTDDNGDPDIIITGGRELSVPRQEARPAPGRQLPPLRHDSPGLFVDDEPPAAALPGMNGVFARVHAGVAAMGAAIGFAAPPRQPQRPAHHHGDFHFHAAHHVQHRLADQFPPGVMAAFLGGAVHQAMPGRMDYRHPAFAERKPEHKPPPPAREDFTRSPQEDMTIICPSCEEELIHNKEEVEEPVAKRNGKAPTRKEREEHPFWVVKDCGHTYCNKCFQNRTAVQQPDINFEEISKPASSKSKTTTKQLRCAVDACDSDVKTKDKWVGVFL</sequence>
<dbReference type="PANTHER" id="PTHR28042">
    <property type="entry name" value="E3 UBIQUITIN-PROTEIN LIGASE COMPLEX SLX5-SLX8 SUBUNIT SLX5"/>
    <property type="match status" value="1"/>
</dbReference>